<comment type="similarity">
    <text evidence="1 2">Belongs to the TonB-dependent receptor family.</text>
</comment>
<feature type="domain" description="TonB-dependent receptor plug" evidence="5">
    <location>
        <begin position="218"/>
        <end position="327"/>
    </location>
</feature>
<organism evidence="6 7">
    <name type="scientific">Pedobacter africanus</name>
    <dbReference type="NCBI Taxonomy" id="151894"/>
    <lineage>
        <taxon>Bacteria</taxon>
        <taxon>Pseudomonadati</taxon>
        <taxon>Bacteroidota</taxon>
        <taxon>Sphingobacteriia</taxon>
        <taxon>Sphingobacteriales</taxon>
        <taxon>Sphingobacteriaceae</taxon>
        <taxon>Pedobacter</taxon>
    </lineage>
</organism>
<dbReference type="AlphaFoldDB" id="A0A1W2BD12"/>
<evidence type="ECO:0000313" key="7">
    <source>
        <dbReference type="Proteomes" id="UP000192756"/>
    </source>
</evidence>
<dbReference type="PROSITE" id="PS52016">
    <property type="entry name" value="TONB_DEPENDENT_REC_3"/>
    <property type="match status" value="1"/>
</dbReference>
<keyword evidence="1" id="KW-0998">Cell outer membrane</keyword>
<dbReference type="InterPro" id="IPR039426">
    <property type="entry name" value="TonB-dep_rcpt-like"/>
</dbReference>
<feature type="domain" description="TonB-dependent receptor-like beta-barrel" evidence="4">
    <location>
        <begin position="538"/>
        <end position="1020"/>
    </location>
</feature>
<name>A0A1W2BD12_9SPHI</name>
<dbReference type="Gene3D" id="2.60.40.1120">
    <property type="entry name" value="Carboxypeptidase-like, regulatory domain"/>
    <property type="match status" value="1"/>
</dbReference>
<dbReference type="SUPFAM" id="SSF56935">
    <property type="entry name" value="Porins"/>
    <property type="match status" value="1"/>
</dbReference>
<evidence type="ECO:0000259" key="4">
    <source>
        <dbReference type="Pfam" id="PF00593"/>
    </source>
</evidence>
<dbReference type="SUPFAM" id="SSF49464">
    <property type="entry name" value="Carboxypeptidase regulatory domain-like"/>
    <property type="match status" value="1"/>
</dbReference>
<evidence type="ECO:0000256" key="1">
    <source>
        <dbReference type="PROSITE-ProRule" id="PRU01360"/>
    </source>
</evidence>
<reference evidence="7" key="1">
    <citation type="submission" date="2017-04" db="EMBL/GenBank/DDBJ databases">
        <authorList>
            <person name="Varghese N."/>
            <person name="Submissions S."/>
        </authorList>
    </citation>
    <scope>NUCLEOTIDE SEQUENCE [LARGE SCALE GENOMIC DNA]</scope>
    <source>
        <strain evidence="7">DSM 12126</strain>
    </source>
</reference>
<keyword evidence="7" id="KW-1185">Reference proteome</keyword>
<dbReference type="InterPro" id="IPR023997">
    <property type="entry name" value="TonB-dep_OMP_SusC/RagA_CS"/>
</dbReference>
<comment type="subcellular location">
    <subcellularLocation>
        <location evidence="1">Cell outer membrane</location>
        <topology evidence="1">Multi-pass membrane protein</topology>
    </subcellularLocation>
</comment>
<keyword evidence="3" id="KW-1133">Transmembrane helix</keyword>
<dbReference type="GO" id="GO:0009279">
    <property type="term" value="C:cell outer membrane"/>
    <property type="evidence" value="ECO:0007669"/>
    <property type="project" value="UniProtKB-SubCell"/>
</dbReference>
<dbReference type="EMBL" id="FWXT01000001">
    <property type="protein sequence ID" value="SMC70711.1"/>
    <property type="molecule type" value="Genomic_DNA"/>
</dbReference>
<keyword evidence="2" id="KW-0798">TonB box</keyword>
<keyword evidence="1 3" id="KW-0812">Transmembrane</keyword>
<sequence length="1128" mass="122796">MYKKKTKKLGIPEGYVHKLLLIMRIATVILIATIMQVSAKGRAQTLSFIKNNTTFKELFAEIKTQTGYNVVWPAEKFDENRTLNVKFSNTPLASVLSQTFTGQLISYSVKNKTIVLKTNVPMAQVYQETISGQVTNAANNEPLQGVSVIASGNALVTQTDARGNYSIKADKGSLKFTSVGFADTIININGRNTINVQMRPSNTKLFEVIVVGYGTQKKSDVTGSIVSINEQALKEVPVINLSQALQGRGSGIDIQKSGGNSKPGASPVIRIRGARSLGANNDPLFVVDGIPYNGNINDLNPDDVVSVDVLKDASSTAIYGSRGANGVILVTTRRGKTGEAVVTYSGYAGVTKNLGKIDVMDGKQFEMLKKWAVVNGNFVNGVPKYTGIDDPKIMTDGIFAPQELESIQLGRSTDWQDLIYKNGITTNHQIGVSGGSEKTQYALSGGYHNETGIYPGQSFERFTAKISVDQKLGKYVRVGLNSINTFSYVKGEGANPMGQVLRASPLATPYDETGKLWGFVPGSANQVWNPLGDFVEGAKIENRKRFGTFTTLYLEANLAPGLKYRFNGGAEIKSDVYGNFYASATSNNLGGLSTSSNRTGFRTDYTLENILTYDKVIADDHKINFTGLFSLQEAQNQSNNFNNNNLIADNLWYYNPQLGSNLVGSGDYSKWSLLSYMGRLNYALKDKYLLTLTVRSDGSSRLAPGGKYKVFPSAAVAWNLSREDFIKNVTAISNLKLRASYGMVGNTSIDAYATLGQLTGANYNFGDKTTTGLYLSNVPNPALTWENSTTANVALDFGFLDNRIVGSIEAYQVHTDKLLLPQNLPFTSGIPNAVLTNVGKTENRGLDFQLSTVNFKGDGKKQFSWTTDLNVSINRGKITQLQEGVLNDITNNRYVGQPIGTIFDYNRIGIWQNTPADTAEAKRLGLTLTTGTGSVIGNIRLADTNGDGKITADDRIFIGSSQPKWSGGMTNRFAYKNFDFTVVTFGRFGSTIISSVHNSGFANTFQGNYNNLDVNYWTPTNHENYWPKPNAASTNTPNNSTLGYFSGTFVKIRSLALGYNIPAPFAAKIGSKSLRVYASVNDAFILFSKYRSIYKGIDPEAIGSNNRSSVGVDTPASYSMTFGLNMTL</sequence>
<dbReference type="InterPro" id="IPR000531">
    <property type="entry name" value="Beta-barrel_TonB"/>
</dbReference>
<evidence type="ECO:0000256" key="3">
    <source>
        <dbReference type="SAM" id="Phobius"/>
    </source>
</evidence>
<keyword evidence="1" id="KW-1134">Transmembrane beta strand</keyword>
<dbReference type="Pfam" id="PF13715">
    <property type="entry name" value="CarbopepD_reg_2"/>
    <property type="match status" value="1"/>
</dbReference>
<keyword evidence="1" id="KW-0813">Transport</keyword>
<evidence type="ECO:0000256" key="2">
    <source>
        <dbReference type="RuleBase" id="RU003357"/>
    </source>
</evidence>
<dbReference type="InterPro" id="IPR023996">
    <property type="entry name" value="TonB-dep_OMP_SusC/RagA"/>
</dbReference>
<dbReference type="Proteomes" id="UP000192756">
    <property type="component" value="Unassembled WGS sequence"/>
</dbReference>
<evidence type="ECO:0000259" key="5">
    <source>
        <dbReference type="Pfam" id="PF07715"/>
    </source>
</evidence>
<dbReference type="InterPro" id="IPR008969">
    <property type="entry name" value="CarboxyPept-like_regulatory"/>
</dbReference>
<gene>
    <name evidence="6" type="ORF">SAMN04488524_2244</name>
</gene>
<evidence type="ECO:0000313" key="6">
    <source>
        <dbReference type="EMBL" id="SMC70711.1"/>
    </source>
</evidence>
<dbReference type="Pfam" id="PF07715">
    <property type="entry name" value="Plug"/>
    <property type="match status" value="1"/>
</dbReference>
<dbReference type="STRING" id="151894.SAMN04488524_2244"/>
<dbReference type="InterPro" id="IPR012910">
    <property type="entry name" value="Plug_dom"/>
</dbReference>
<proteinExistence type="inferred from homology"/>
<feature type="transmembrane region" description="Helical" evidence="3">
    <location>
        <begin position="21"/>
        <end position="39"/>
    </location>
</feature>
<accession>A0A1W2BD12</accession>
<dbReference type="InterPro" id="IPR037066">
    <property type="entry name" value="Plug_dom_sf"/>
</dbReference>
<dbReference type="NCBIfam" id="TIGR04057">
    <property type="entry name" value="SusC_RagA_signa"/>
    <property type="match status" value="1"/>
</dbReference>
<dbReference type="Pfam" id="PF00593">
    <property type="entry name" value="TonB_dep_Rec_b-barrel"/>
    <property type="match status" value="1"/>
</dbReference>
<dbReference type="Gene3D" id="2.170.130.10">
    <property type="entry name" value="TonB-dependent receptor, plug domain"/>
    <property type="match status" value="1"/>
</dbReference>
<dbReference type="NCBIfam" id="TIGR04056">
    <property type="entry name" value="OMP_RagA_SusC"/>
    <property type="match status" value="1"/>
</dbReference>
<protein>
    <submittedName>
        <fullName evidence="6">TonB-linked outer membrane protein, SusC/RagA family</fullName>
    </submittedName>
</protein>
<keyword evidence="1 2" id="KW-0472">Membrane</keyword>